<feature type="domain" description="F-box" evidence="4">
    <location>
        <begin position="136"/>
        <end position="182"/>
    </location>
</feature>
<keyword evidence="6" id="KW-1185">Reference proteome</keyword>
<dbReference type="PROSITE" id="PS50181">
    <property type="entry name" value="FBOX"/>
    <property type="match status" value="1"/>
</dbReference>
<evidence type="ECO:0000256" key="2">
    <source>
        <dbReference type="ARBA" id="ARBA00022803"/>
    </source>
</evidence>
<gene>
    <name evidence="5" type="ORF">ASPCADRAFT_508784</name>
</gene>
<evidence type="ECO:0000259" key="4">
    <source>
        <dbReference type="PROSITE" id="PS50181"/>
    </source>
</evidence>
<evidence type="ECO:0000313" key="6">
    <source>
        <dbReference type="Proteomes" id="UP000188318"/>
    </source>
</evidence>
<protein>
    <recommendedName>
        <fullName evidence="4">F-box domain-containing protein</fullName>
    </recommendedName>
</protein>
<dbReference type="VEuPathDB" id="FungiDB:ASPCADRAFT_508784"/>
<dbReference type="AlphaFoldDB" id="A0A1R3REU5"/>
<dbReference type="STRING" id="602072.A0A1R3REU5"/>
<dbReference type="SUPFAM" id="SSF48452">
    <property type="entry name" value="TPR-like"/>
    <property type="match status" value="1"/>
</dbReference>
<dbReference type="Gene3D" id="1.25.40.10">
    <property type="entry name" value="Tetratricopeptide repeat domain"/>
    <property type="match status" value="1"/>
</dbReference>
<organism evidence="5 6">
    <name type="scientific">Aspergillus carbonarius (strain ITEM 5010)</name>
    <dbReference type="NCBI Taxonomy" id="602072"/>
    <lineage>
        <taxon>Eukaryota</taxon>
        <taxon>Fungi</taxon>
        <taxon>Dikarya</taxon>
        <taxon>Ascomycota</taxon>
        <taxon>Pezizomycotina</taxon>
        <taxon>Eurotiomycetes</taxon>
        <taxon>Eurotiomycetidae</taxon>
        <taxon>Eurotiales</taxon>
        <taxon>Aspergillaceae</taxon>
        <taxon>Aspergillus</taxon>
        <taxon>Aspergillus subgen. Circumdati</taxon>
    </lineage>
</organism>
<dbReference type="Pfam" id="PF12937">
    <property type="entry name" value="F-box-like"/>
    <property type="match status" value="1"/>
</dbReference>
<dbReference type="Gene3D" id="1.20.1280.50">
    <property type="match status" value="1"/>
</dbReference>
<dbReference type="GO" id="GO:0051879">
    <property type="term" value="F:Hsp90 protein binding"/>
    <property type="evidence" value="ECO:0007669"/>
    <property type="project" value="TreeGrafter"/>
</dbReference>
<dbReference type="PROSITE" id="PS50005">
    <property type="entry name" value="TPR"/>
    <property type="match status" value="1"/>
</dbReference>
<dbReference type="InterPro" id="IPR001810">
    <property type="entry name" value="F-box_dom"/>
</dbReference>
<dbReference type="PANTHER" id="PTHR22904">
    <property type="entry name" value="TPR REPEAT CONTAINING PROTEIN"/>
    <property type="match status" value="1"/>
</dbReference>
<name>A0A1R3REU5_ASPC5</name>
<keyword evidence="2 3" id="KW-0802">TPR repeat</keyword>
<dbReference type="Proteomes" id="UP000188318">
    <property type="component" value="Unassembled WGS sequence"/>
</dbReference>
<accession>A0A1R3REU5</accession>
<dbReference type="PANTHER" id="PTHR22904:SF523">
    <property type="entry name" value="STRESS-INDUCED-PHOSPHOPROTEIN 1"/>
    <property type="match status" value="1"/>
</dbReference>
<evidence type="ECO:0000313" key="5">
    <source>
        <dbReference type="EMBL" id="OOF92977.1"/>
    </source>
</evidence>
<evidence type="ECO:0000256" key="3">
    <source>
        <dbReference type="PROSITE-ProRule" id="PRU00339"/>
    </source>
</evidence>
<dbReference type="SUPFAM" id="SSF52047">
    <property type="entry name" value="RNI-like"/>
    <property type="match status" value="1"/>
</dbReference>
<dbReference type="InterPro" id="IPR011990">
    <property type="entry name" value="TPR-like_helical_dom_sf"/>
</dbReference>
<keyword evidence="1" id="KW-0677">Repeat</keyword>
<sequence>MARVVRGEGDSLQQRGQLLFRQGNYQDALSAFTEALHCKGADVMGILDNRVATYIKLKQYDRALTDSRQMIKRDEKEIDGRGVLRYGQALLLIGDYKRAQKAYGWGLNKLPMENPRRKTVLQMFCKVRDRASVKRLDPFAVLPLELAMMVLQHFTFRQLAVLLRVSKGWQRLLSQPDLWMQLDFTEARRKVQWRSFRAFVQRSRAMLTHAVMTNISTPFQDKVLEYLGRCPKLEHLEIRDPINQPAGLYDMFRGSTQLKSLVIGKQTPVAQEYIAKFLASLPQLEQIEIQNAQPSVESKVQWPLHLPNLRSIVLLTEASIPPPGRVAALYIPPAAEGMPCSIPNLEEIRLDSYPRVWTPYYLSFDPVHFPRLRRLDLKGVYIGPFSLPPSLEHLSIHAGAAPTGNEFPFPEEHPLHLPNLHTLMFRDLLWVTYHTLHRILVDAKAPLRNLVLDRCPALMPEEIQLVLAENSINLTELGVPQLPGLNDTTVKPLMESMSNLTALDVSGTDVTGRLLKMLADARSSENDLPQIEHLYVRNCDNVPLEAISYARSHGLKVTR</sequence>
<proteinExistence type="predicted"/>
<dbReference type="OMA" id="MRDLWMR"/>
<dbReference type="InterPro" id="IPR036047">
    <property type="entry name" value="F-box-like_dom_sf"/>
</dbReference>
<dbReference type="InterPro" id="IPR019734">
    <property type="entry name" value="TPR_rpt"/>
</dbReference>
<dbReference type="InterPro" id="IPR032675">
    <property type="entry name" value="LRR_dom_sf"/>
</dbReference>
<dbReference type="Gene3D" id="3.80.10.10">
    <property type="entry name" value="Ribonuclease Inhibitor"/>
    <property type="match status" value="1"/>
</dbReference>
<dbReference type="OrthoDB" id="629492at2759"/>
<dbReference type="SUPFAM" id="SSF81383">
    <property type="entry name" value="F-box domain"/>
    <property type="match status" value="1"/>
</dbReference>
<dbReference type="EMBL" id="KV907505">
    <property type="protein sequence ID" value="OOF92977.1"/>
    <property type="molecule type" value="Genomic_DNA"/>
</dbReference>
<reference evidence="6" key="1">
    <citation type="journal article" date="2017" name="Genome Biol.">
        <title>Comparative genomics reveals high biological diversity and specific adaptations in the industrially and medically important fungal genus Aspergillus.</title>
        <authorList>
            <person name="de Vries R.P."/>
            <person name="Riley R."/>
            <person name="Wiebenga A."/>
            <person name="Aguilar-Osorio G."/>
            <person name="Amillis S."/>
            <person name="Uchima C.A."/>
            <person name="Anderluh G."/>
            <person name="Asadollahi M."/>
            <person name="Askin M."/>
            <person name="Barry K."/>
            <person name="Battaglia E."/>
            <person name="Bayram O."/>
            <person name="Benocci T."/>
            <person name="Braus-Stromeyer S.A."/>
            <person name="Caldana C."/>
            <person name="Canovas D."/>
            <person name="Cerqueira G.C."/>
            <person name="Chen F."/>
            <person name="Chen W."/>
            <person name="Choi C."/>
            <person name="Clum A."/>
            <person name="Dos Santos R.A."/>
            <person name="Damasio A.R."/>
            <person name="Diallinas G."/>
            <person name="Emri T."/>
            <person name="Fekete E."/>
            <person name="Flipphi M."/>
            <person name="Freyberg S."/>
            <person name="Gallo A."/>
            <person name="Gournas C."/>
            <person name="Habgood R."/>
            <person name="Hainaut M."/>
            <person name="Harispe M.L."/>
            <person name="Henrissat B."/>
            <person name="Hilden K.S."/>
            <person name="Hope R."/>
            <person name="Hossain A."/>
            <person name="Karabika E."/>
            <person name="Karaffa L."/>
            <person name="Karanyi Z."/>
            <person name="Krasevec N."/>
            <person name="Kuo A."/>
            <person name="Kusch H."/>
            <person name="LaButti K."/>
            <person name="Lagendijk E.L."/>
            <person name="Lapidus A."/>
            <person name="Levasseur A."/>
            <person name="Lindquist E."/>
            <person name="Lipzen A."/>
            <person name="Logrieco A.F."/>
            <person name="MacCabe A."/>
            <person name="Maekelae M.R."/>
            <person name="Malavazi I."/>
            <person name="Melin P."/>
            <person name="Meyer V."/>
            <person name="Mielnichuk N."/>
            <person name="Miskei M."/>
            <person name="Molnar A.P."/>
            <person name="Mule G."/>
            <person name="Ngan C.Y."/>
            <person name="Orejas M."/>
            <person name="Orosz E."/>
            <person name="Ouedraogo J.P."/>
            <person name="Overkamp K.M."/>
            <person name="Park H.-S."/>
            <person name="Perrone G."/>
            <person name="Piumi F."/>
            <person name="Punt P.J."/>
            <person name="Ram A.F."/>
            <person name="Ramon A."/>
            <person name="Rauscher S."/>
            <person name="Record E."/>
            <person name="Riano-Pachon D.M."/>
            <person name="Robert V."/>
            <person name="Roehrig J."/>
            <person name="Ruller R."/>
            <person name="Salamov A."/>
            <person name="Salih N.S."/>
            <person name="Samson R.A."/>
            <person name="Sandor E."/>
            <person name="Sanguinetti M."/>
            <person name="Schuetze T."/>
            <person name="Sepcic K."/>
            <person name="Shelest E."/>
            <person name="Sherlock G."/>
            <person name="Sophianopoulou V."/>
            <person name="Squina F.M."/>
            <person name="Sun H."/>
            <person name="Susca A."/>
            <person name="Todd R.B."/>
            <person name="Tsang A."/>
            <person name="Unkles S.E."/>
            <person name="van de Wiele N."/>
            <person name="van Rossen-Uffink D."/>
            <person name="Oliveira J.V."/>
            <person name="Vesth T.C."/>
            <person name="Visser J."/>
            <person name="Yu J.-H."/>
            <person name="Zhou M."/>
            <person name="Andersen M.R."/>
            <person name="Archer D.B."/>
            <person name="Baker S.E."/>
            <person name="Benoit I."/>
            <person name="Brakhage A.A."/>
            <person name="Braus G.H."/>
            <person name="Fischer R."/>
            <person name="Frisvad J.C."/>
            <person name="Goldman G.H."/>
            <person name="Houbraken J."/>
            <person name="Oakley B."/>
            <person name="Pocsi I."/>
            <person name="Scazzocchio C."/>
            <person name="Seiboth B."/>
            <person name="vanKuyk P.A."/>
            <person name="Wortman J."/>
            <person name="Dyer P.S."/>
            <person name="Grigoriev I.V."/>
        </authorList>
    </citation>
    <scope>NUCLEOTIDE SEQUENCE [LARGE SCALE GENOMIC DNA]</scope>
    <source>
        <strain evidence="6">ITEM 5010</strain>
    </source>
</reference>
<evidence type="ECO:0000256" key="1">
    <source>
        <dbReference type="ARBA" id="ARBA00022737"/>
    </source>
</evidence>
<feature type="repeat" description="TPR" evidence="3">
    <location>
        <begin position="9"/>
        <end position="42"/>
    </location>
</feature>